<dbReference type="RefSeq" id="WP_087132443.1">
    <property type="nucleotide sequence ID" value="NZ_FUKO01000030.1"/>
</dbReference>
<feature type="domain" description="AMP-binding enzyme C-terminal" evidence="3">
    <location>
        <begin position="285"/>
        <end position="360"/>
    </location>
</feature>
<feature type="region of interest" description="Disordered" evidence="1">
    <location>
        <begin position="370"/>
        <end position="394"/>
    </location>
</feature>
<evidence type="ECO:0000313" key="5">
    <source>
        <dbReference type="Proteomes" id="UP000196320"/>
    </source>
</evidence>
<dbReference type="Gene3D" id="3.40.50.12780">
    <property type="entry name" value="N-terminal domain of ligase-like"/>
    <property type="match status" value="1"/>
</dbReference>
<dbReference type="InterPro" id="IPR042099">
    <property type="entry name" value="ANL_N_sf"/>
</dbReference>
<dbReference type="GO" id="GO:0008756">
    <property type="term" value="F:o-succinylbenzoate-CoA ligase activity"/>
    <property type="evidence" value="ECO:0007669"/>
    <property type="project" value="UniProtKB-EC"/>
</dbReference>
<dbReference type="OrthoDB" id="9803968at2"/>
<dbReference type="PANTHER" id="PTHR43767:SF1">
    <property type="entry name" value="NONRIBOSOMAL PEPTIDE SYNTHASE PES1 (EUROFUNG)-RELATED"/>
    <property type="match status" value="1"/>
</dbReference>
<evidence type="ECO:0000313" key="4">
    <source>
        <dbReference type="EMBL" id="SJN42254.1"/>
    </source>
</evidence>
<dbReference type="SUPFAM" id="SSF56801">
    <property type="entry name" value="Acetyl-CoA synthetase-like"/>
    <property type="match status" value="1"/>
</dbReference>
<dbReference type="AlphaFoldDB" id="A0A1R4KDL7"/>
<dbReference type="InterPro" id="IPR020845">
    <property type="entry name" value="AMP-binding_CS"/>
</dbReference>
<dbReference type="Gene3D" id="3.30.300.30">
    <property type="match status" value="1"/>
</dbReference>
<sequence>MRLHPIDADDPRAVRAALPAALDGIRPLALGFIPGPDDVVPDGTAAVVATSGSSGVPKRVILSADALQASASATASRIGDGQWMLALPAGYVAGLQVLVRSLLAGTDPTFVDGRLTPEAFVEATPQAAGDDLYVSLVPAQLATLIDAADADPAVVAALRAHRAILVGGQALSDSIRMRAMDLRVPLVHTYGSSETSGGCVYNGVPLDGVRVAQVDDELRISGPMLASGYLGDPALTDRIFMTDDQGERWYRTGDRGFILDGEVEVHGRLDNVIVSGGINISLDRVERIVRTVPGLEQAVVLGMPDERWGESSIIFATPASGDGRRMLDDARARVAAEIGKHARPVQLELGDDMPMLASGKPDRELLRRMIHDVPPPPDGDSGDTTPRSRPIIID</sequence>
<feature type="domain" description="AMP-dependent synthetase/ligase" evidence="2">
    <location>
        <begin position="37"/>
        <end position="229"/>
    </location>
</feature>
<dbReference type="EC" id="6.2.1.26" evidence="4"/>
<dbReference type="EMBL" id="FUKO01000030">
    <property type="protein sequence ID" value="SJN42254.1"/>
    <property type="molecule type" value="Genomic_DNA"/>
</dbReference>
<dbReference type="Pfam" id="PF00501">
    <property type="entry name" value="AMP-binding"/>
    <property type="match status" value="1"/>
</dbReference>
<evidence type="ECO:0000259" key="2">
    <source>
        <dbReference type="Pfam" id="PF00501"/>
    </source>
</evidence>
<dbReference type="InterPro" id="IPR050237">
    <property type="entry name" value="ATP-dep_AMP-bd_enzyme"/>
</dbReference>
<evidence type="ECO:0000259" key="3">
    <source>
        <dbReference type="Pfam" id="PF13193"/>
    </source>
</evidence>
<dbReference type="InterPro" id="IPR045851">
    <property type="entry name" value="AMP-bd_C_sf"/>
</dbReference>
<accession>A0A1R4KDL7</accession>
<organism evidence="4 5">
    <name type="scientific">Microbacterium esteraromaticum</name>
    <dbReference type="NCBI Taxonomy" id="57043"/>
    <lineage>
        <taxon>Bacteria</taxon>
        <taxon>Bacillati</taxon>
        <taxon>Actinomycetota</taxon>
        <taxon>Actinomycetes</taxon>
        <taxon>Micrococcales</taxon>
        <taxon>Microbacteriaceae</taxon>
        <taxon>Microbacterium</taxon>
    </lineage>
</organism>
<keyword evidence="4" id="KW-0436">Ligase</keyword>
<dbReference type="InterPro" id="IPR025110">
    <property type="entry name" value="AMP-bd_C"/>
</dbReference>
<protein>
    <submittedName>
        <fullName evidence="4">O-succinylbenzoic acid--CoA ligase</fullName>
        <ecNumber evidence="4">6.2.1.26</ecNumber>
    </submittedName>
</protein>
<proteinExistence type="predicted"/>
<dbReference type="Pfam" id="PF13193">
    <property type="entry name" value="AMP-binding_C"/>
    <property type="match status" value="1"/>
</dbReference>
<dbReference type="InterPro" id="IPR000873">
    <property type="entry name" value="AMP-dep_synth/lig_dom"/>
</dbReference>
<dbReference type="Proteomes" id="UP000196320">
    <property type="component" value="Unassembled WGS sequence"/>
</dbReference>
<keyword evidence="5" id="KW-1185">Reference proteome</keyword>
<name>A0A1R4KDL7_9MICO</name>
<evidence type="ECO:0000256" key="1">
    <source>
        <dbReference type="SAM" id="MobiDB-lite"/>
    </source>
</evidence>
<dbReference type="PROSITE" id="PS00455">
    <property type="entry name" value="AMP_BINDING"/>
    <property type="match status" value="1"/>
</dbReference>
<gene>
    <name evidence="4" type="ORF">FM104_11850</name>
</gene>
<reference evidence="4 5" key="1">
    <citation type="submission" date="2017-02" db="EMBL/GenBank/DDBJ databases">
        <authorList>
            <person name="Peterson S.W."/>
        </authorList>
    </citation>
    <scope>NUCLEOTIDE SEQUENCE [LARGE SCALE GENOMIC DNA]</scope>
    <source>
        <strain evidence="4 5">B Mb 05.01</strain>
    </source>
</reference>
<dbReference type="PANTHER" id="PTHR43767">
    <property type="entry name" value="LONG-CHAIN-FATTY-ACID--COA LIGASE"/>
    <property type="match status" value="1"/>
</dbReference>